<dbReference type="EMBL" id="QELB01000025">
    <property type="protein sequence ID" value="RKU97407.1"/>
    <property type="molecule type" value="Genomic_DNA"/>
</dbReference>
<sequence length="27" mass="3153">LVNIRRLRRYELVKPYHSISTPSIIGA</sequence>
<organism evidence="1 2">
    <name type="scientific">Helicobacter pylori</name>
    <name type="common">Campylobacter pylori</name>
    <dbReference type="NCBI Taxonomy" id="210"/>
    <lineage>
        <taxon>Bacteria</taxon>
        <taxon>Pseudomonadati</taxon>
        <taxon>Campylobacterota</taxon>
        <taxon>Epsilonproteobacteria</taxon>
        <taxon>Campylobacterales</taxon>
        <taxon>Helicobacteraceae</taxon>
        <taxon>Helicobacter</taxon>
    </lineage>
</organism>
<name>A0A7Z6ST51_HELPX</name>
<protein>
    <submittedName>
        <fullName evidence="1">Biotin sulfoxide reductase</fullName>
    </submittedName>
</protein>
<feature type="non-terminal residue" evidence="1">
    <location>
        <position position="1"/>
    </location>
</feature>
<evidence type="ECO:0000313" key="2">
    <source>
        <dbReference type="Proteomes" id="UP000272192"/>
    </source>
</evidence>
<dbReference type="Proteomes" id="UP000272192">
    <property type="component" value="Unassembled WGS sequence"/>
</dbReference>
<comment type="caution">
    <text evidence="1">The sequence shown here is derived from an EMBL/GenBank/DDBJ whole genome shotgun (WGS) entry which is preliminary data.</text>
</comment>
<dbReference type="AlphaFoldDB" id="A0A7Z6ST51"/>
<accession>A0A7Z6ST51</accession>
<reference evidence="1 2" key="1">
    <citation type="submission" date="2018-04" db="EMBL/GenBank/DDBJ databases">
        <title>Complete genome sequences of Helicobacter pylori.</title>
        <authorList>
            <person name="Palau M."/>
            <person name="Minana-Galbis D."/>
        </authorList>
    </citation>
    <scope>NUCLEOTIDE SEQUENCE [LARGE SCALE GENOMIC DNA]</scope>
    <source>
        <strain evidence="1 2">B518</strain>
    </source>
</reference>
<gene>
    <name evidence="1" type="ORF">DB721_01740</name>
</gene>
<evidence type="ECO:0000313" key="1">
    <source>
        <dbReference type="EMBL" id="RKU97407.1"/>
    </source>
</evidence>
<proteinExistence type="predicted"/>